<protein>
    <submittedName>
        <fullName evidence="1">Uncharacterized protein</fullName>
    </submittedName>
</protein>
<gene>
    <name evidence="2" type="ORF">CC80DRAFT_490768</name>
    <name evidence="1" type="ORF">CC80DRAFT_498295</name>
</gene>
<evidence type="ECO:0000313" key="2">
    <source>
        <dbReference type="EMBL" id="KAF1959027.1"/>
    </source>
</evidence>
<organism evidence="1 3">
    <name type="scientific">Byssothecium circinans</name>
    <dbReference type="NCBI Taxonomy" id="147558"/>
    <lineage>
        <taxon>Eukaryota</taxon>
        <taxon>Fungi</taxon>
        <taxon>Dikarya</taxon>
        <taxon>Ascomycota</taxon>
        <taxon>Pezizomycotina</taxon>
        <taxon>Dothideomycetes</taxon>
        <taxon>Pleosporomycetidae</taxon>
        <taxon>Pleosporales</taxon>
        <taxon>Massarineae</taxon>
        <taxon>Massarinaceae</taxon>
        <taxon>Byssothecium</taxon>
    </lineage>
</organism>
<dbReference type="EMBL" id="ML976986">
    <property type="protein sequence ID" value="KAF1959027.1"/>
    <property type="molecule type" value="Genomic_DNA"/>
</dbReference>
<dbReference type="AlphaFoldDB" id="A0A6A5T6W9"/>
<evidence type="ECO:0000313" key="1">
    <source>
        <dbReference type="EMBL" id="KAF1948321.1"/>
    </source>
</evidence>
<proteinExistence type="predicted"/>
<sequence length="75" mass="8710">MSLYYSKHQQCLAYTDLNDNVTVYCGDKVIEGFGTAHRHFYSYTILAAHRYRCISRNTRGSLSWTPVPFINLEQS</sequence>
<dbReference type="Proteomes" id="UP000800035">
    <property type="component" value="Unassembled WGS sequence"/>
</dbReference>
<reference evidence="1" key="1">
    <citation type="journal article" date="2020" name="Stud. Mycol.">
        <title>101 Dothideomycetes genomes: a test case for predicting lifestyles and emergence of pathogens.</title>
        <authorList>
            <person name="Haridas S."/>
            <person name="Albert R."/>
            <person name="Binder M."/>
            <person name="Bloem J."/>
            <person name="Labutti K."/>
            <person name="Salamov A."/>
            <person name="Andreopoulos B."/>
            <person name="Baker S."/>
            <person name="Barry K."/>
            <person name="Bills G."/>
            <person name="Bluhm B."/>
            <person name="Cannon C."/>
            <person name="Castanera R."/>
            <person name="Culley D."/>
            <person name="Daum C."/>
            <person name="Ezra D."/>
            <person name="Gonzalez J."/>
            <person name="Henrissat B."/>
            <person name="Kuo A."/>
            <person name="Liang C."/>
            <person name="Lipzen A."/>
            <person name="Lutzoni F."/>
            <person name="Magnuson J."/>
            <person name="Mondo S."/>
            <person name="Nolan M."/>
            <person name="Ohm R."/>
            <person name="Pangilinan J."/>
            <person name="Park H.-J."/>
            <person name="Ramirez L."/>
            <person name="Alfaro M."/>
            <person name="Sun H."/>
            <person name="Tritt A."/>
            <person name="Yoshinaga Y."/>
            <person name="Zwiers L.-H."/>
            <person name="Turgeon B."/>
            <person name="Goodwin S."/>
            <person name="Spatafora J."/>
            <person name="Crous P."/>
            <person name="Grigoriev I."/>
        </authorList>
    </citation>
    <scope>NUCLEOTIDE SEQUENCE</scope>
    <source>
        <strain evidence="1">CBS 675.92</strain>
    </source>
</reference>
<name>A0A6A5T6W9_9PLEO</name>
<dbReference type="EMBL" id="ML977062">
    <property type="protein sequence ID" value="KAF1948321.1"/>
    <property type="molecule type" value="Genomic_DNA"/>
</dbReference>
<keyword evidence="3" id="KW-1185">Reference proteome</keyword>
<evidence type="ECO:0000313" key="3">
    <source>
        <dbReference type="Proteomes" id="UP000800035"/>
    </source>
</evidence>
<accession>A0A6A5T6W9</accession>